<keyword evidence="8" id="KW-0130">Cell adhesion</keyword>
<evidence type="ECO:0000256" key="14">
    <source>
        <dbReference type="SAM" id="SignalP"/>
    </source>
</evidence>
<dbReference type="PANTHER" id="PTHR24028:SF32">
    <property type="entry name" value="CADHERIN-RELATED NEURONAL RECEPTOR VARIABLE 10-RELATED"/>
    <property type="match status" value="1"/>
</dbReference>
<feature type="domain" description="Cadherin" evidence="15">
    <location>
        <begin position="4659"/>
        <end position="4756"/>
    </location>
</feature>
<evidence type="ECO:0000256" key="5">
    <source>
        <dbReference type="ARBA" id="ARBA00022729"/>
    </source>
</evidence>
<keyword evidence="10 13" id="KW-0472">Membrane</keyword>
<dbReference type="PANTHER" id="PTHR24028">
    <property type="entry name" value="CADHERIN-87A"/>
    <property type="match status" value="1"/>
</dbReference>
<dbReference type="FunFam" id="2.60.40.60:FF:000007">
    <property type="entry name" value="Protocadherin alpha 2"/>
    <property type="match status" value="2"/>
</dbReference>
<feature type="domain" description="Cadherin" evidence="15">
    <location>
        <begin position="242"/>
        <end position="349"/>
    </location>
</feature>
<feature type="domain" description="Cadherin" evidence="15">
    <location>
        <begin position="890"/>
        <end position="960"/>
    </location>
</feature>
<feature type="domain" description="Cadherin" evidence="15">
    <location>
        <begin position="4018"/>
        <end position="4125"/>
    </location>
</feature>
<organism evidence="16 17">
    <name type="scientific">Clarias magur</name>
    <name type="common">Asian catfish</name>
    <name type="synonym">Macropteronotus magur</name>
    <dbReference type="NCBI Taxonomy" id="1594786"/>
    <lineage>
        <taxon>Eukaryota</taxon>
        <taxon>Metazoa</taxon>
        <taxon>Chordata</taxon>
        <taxon>Craniata</taxon>
        <taxon>Vertebrata</taxon>
        <taxon>Euteleostomi</taxon>
        <taxon>Actinopterygii</taxon>
        <taxon>Neopterygii</taxon>
        <taxon>Teleostei</taxon>
        <taxon>Ostariophysi</taxon>
        <taxon>Siluriformes</taxon>
        <taxon>Clariidae</taxon>
        <taxon>Clarias</taxon>
    </lineage>
</organism>
<dbReference type="Pfam" id="PF08266">
    <property type="entry name" value="Cadherin_2"/>
    <property type="match status" value="9"/>
</dbReference>
<feature type="domain" description="Cadherin" evidence="15">
    <location>
        <begin position="2447"/>
        <end position="2611"/>
    </location>
</feature>
<feature type="domain" description="Cadherin" evidence="15">
    <location>
        <begin position="3352"/>
        <end position="3449"/>
    </location>
</feature>
<comment type="subcellular location">
    <subcellularLocation>
        <location evidence="2">Cell membrane</location>
        <topology evidence="2">Single-pass type I membrane protein</topology>
    </subcellularLocation>
</comment>
<feature type="domain" description="Cadherin" evidence="15">
    <location>
        <begin position="1419"/>
        <end position="1461"/>
    </location>
</feature>
<feature type="domain" description="Cadherin" evidence="15">
    <location>
        <begin position="2342"/>
        <end position="2446"/>
    </location>
</feature>
<feature type="domain" description="Cadherin" evidence="15">
    <location>
        <begin position="2720"/>
        <end position="2826"/>
    </location>
</feature>
<feature type="domain" description="Cadherin" evidence="15">
    <location>
        <begin position="4537"/>
        <end position="4644"/>
    </location>
</feature>
<keyword evidence="4 13" id="KW-0812">Transmembrane</keyword>
<gene>
    <name evidence="16" type="ORF">DAT39_018534</name>
</gene>
<comment type="caution">
    <text evidence="16">The sequence shown here is derived from an EMBL/GenBank/DDBJ whole genome shotgun (WGS) entry which is preliminary data.</text>
</comment>
<accession>A0A8J4U5Y6</accession>
<feature type="domain" description="Cadherin" evidence="15">
    <location>
        <begin position="3701"/>
        <end position="3804"/>
    </location>
</feature>
<feature type="domain" description="Cadherin" evidence="15">
    <location>
        <begin position="4337"/>
        <end position="4431"/>
    </location>
</feature>
<feature type="transmembrane region" description="Helical" evidence="13">
    <location>
        <begin position="1300"/>
        <end position="1323"/>
    </location>
</feature>
<feature type="transmembrane region" description="Helical" evidence="13">
    <location>
        <begin position="2023"/>
        <end position="2046"/>
    </location>
</feature>
<feature type="non-terminal residue" evidence="16">
    <location>
        <position position="1"/>
    </location>
</feature>
<feature type="transmembrane region" description="Helical" evidence="13">
    <location>
        <begin position="694"/>
        <end position="717"/>
    </location>
</feature>
<feature type="domain" description="Cadherin" evidence="15">
    <location>
        <begin position="24"/>
        <end position="132"/>
    </location>
</feature>
<feature type="domain" description="Cadherin" evidence="15">
    <location>
        <begin position="3805"/>
        <end position="3912"/>
    </location>
</feature>
<proteinExistence type="predicted"/>
<feature type="domain" description="Cadherin" evidence="15">
    <location>
        <begin position="2827"/>
        <end position="2931"/>
    </location>
</feature>
<dbReference type="InterPro" id="IPR002126">
    <property type="entry name" value="Cadherin-like_dom"/>
</dbReference>
<feature type="domain" description="Cadherin" evidence="15">
    <location>
        <begin position="3056"/>
        <end position="3153"/>
    </location>
</feature>
<evidence type="ECO:0000256" key="11">
    <source>
        <dbReference type="ARBA" id="ARBA00023180"/>
    </source>
</evidence>
<feature type="domain" description="Cadherin" evidence="15">
    <location>
        <begin position="5176"/>
        <end position="5280"/>
    </location>
</feature>
<evidence type="ECO:0000256" key="4">
    <source>
        <dbReference type="ARBA" id="ARBA00022692"/>
    </source>
</evidence>
<evidence type="ECO:0000256" key="10">
    <source>
        <dbReference type="ARBA" id="ARBA00023136"/>
    </source>
</evidence>
<feature type="domain" description="Cadherin" evidence="15">
    <location>
        <begin position="1066"/>
        <end position="1173"/>
    </location>
</feature>
<feature type="domain" description="Cadherin" evidence="15">
    <location>
        <begin position="457"/>
        <end position="566"/>
    </location>
</feature>
<feature type="domain" description="Cadherin" evidence="15">
    <location>
        <begin position="5828"/>
        <end position="5924"/>
    </location>
</feature>
<feature type="domain" description="Cadherin" evidence="15">
    <location>
        <begin position="1911"/>
        <end position="2008"/>
    </location>
</feature>
<feature type="domain" description="Cadherin" evidence="15">
    <location>
        <begin position="4432"/>
        <end position="4536"/>
    </location>
</feature>
<protein>
    <submittedName>
        <fullName evidence="16">Cadherin-related tumor suppressor-like</fullName>
    </submittedName>
</protein>
<evidence type="ECO:0000256" key="1">
    <source>
        <dbReference type="ARBA" id="ARBA00003436"/>
    </source>
</evidence>
<evidence type="ECO:0000256" key="2">
    <source>
        <dbReference type="ARBA" id="ARBA00004251"/>
    </source>
</evidence>
<feature type="transmembrane region" description="Helical" evidence="13">
    <location>
        <begin position="4771"/>
        <end position="4794"/>
    </location>
</feature>
<feature type="domain" description="Cadherin" evidence="15">
    <location>
        <begin position="133"/>
        <end position="241"/>
    </location>
</feature>
<feature type="transmembrane region" description="Helical" evidence="13">
    <location>
        <begin position="5939"/>
        <end position="5962"/>
    </location>
</feature>
<feature type="domain" description="Cadherin" evidence="15">
    <location>
        <begin position="2234"/>
        <end position="2341"/>
    </location>
</feature>
<dbReference type="InterPro" id="IPR015919">
    <property type="entry name" value="Cadherin-like_sf"/>
</dbReference>
<feature type="transmembrane region" description="Helical" evidence="13">
    <location>
        <begin position="3168"/>
        <end position="3191"/>
    </location>
</feature>
<dbReference type="FunFam" id="2.60.40.60:FF:000001">
    <property type="entry name" value="Protocadherin alpha 2"/>
    <property type="match status" value="8"/>
</dbReference>
<evidence type="ECO:0000256" key="3">
    <source>
        <dbReference type="ARBA" id="ARBA00022475"/>
    </source>
</evidence>
<feature type="domain" description="Cadherin" evidence="15">
    <location>
        <begin position="5403"/>
        <end position="5500"/>
    </location>
</feature>
<feature type="transmembrane region" description="Helical" evidence="13">
    <location>
        <begin position="1696"/>
        <end position="1719"/>
    </location>
</feature>
<evidence type="ECO:0000313" key="16">
    <source>
        <dbReference type="EMBL" id="KAF5891759.1"/>
    </source>
</evidence>
<dbReference type="Gene3D" id="2.60.40.60">
    <property type="entry name" value="Cadherins"/>
    <property type="match status" value="47"/>
</dbReference>
<dbReference type="PROSITE" id="PS50268">
    <property type="entry name" value="CADHERIN_2"/>
    <property type="match status" value="44"/>
</dbReference>
<feature type="domain" description="Cadherin" evidence="15">
    <location>
        <begin position="3913"/>
        <end position="4017"/>
    </location>
</feature>
<evidence type="ECO:0000256" key="13">
    <source>
        <dbReference type="SAM" id="Phobius"/>
    </source>
</evidence>
<feature type="domain" description="Cadherin" evidence="15">
    <location>
        <begin position="969"/>
        <end position="1065"/>
    </location>
</feature>
<sequence>MDPGAFGFCMHVGVVIFSALWCSAAAVTRYSIPEETAEGAAVANLAADLGLDARSLAERNVKLDYIHSGKYLDVNKETGELLITEKIDREHLCPAKTSSACFLKMDAVIENPVRIFNIELEIMDINDNAPQFRRERIPLDISESARPGEKFSLTNAVDADVGENSIKTYFLSRSDEFTIEIQSGSDGTKYVDLVLQAALDREKQPVHELVLTAVDGGTPARTGTATVMVRVLDANDNSPQFDRQVYSVDLVENAPLGTLVMRLNATDKDEGTNAEVAYSYTLYTSEKTQERFSLDPGTGEIRVKGLIDYEESRSFEMYVEAKDEAASPLSAQCKILVFVTDLNDNAPDITVKSFKSSVKENAPAGTVIAVVSVSDRDSGDNGKVLLSLRNAEVLPFVLNKSSEDYFELTIKDPLDREKDSSYEITLHVTDRGTPPLTDNETIGLEILDVNDNAPVFPRSFYLIHLPENNEPGELLYSLTAHDPDLNENQYLVYFIVEKEISNTSVSTLFSVNPENGNLHALRAFDYEREKEFLFHIEARDSGVPPLSSNATVRVIILDQNDNAPQIVSPWRSHDSVVDQVIPRAADQGSLVAKVIALDADSAQNSRVTYQFLQVTDASLFTLDRYNGEVRTARMFTYRDPKYQRLVIVAKDNGDPPRSTTVTIKVSTVEQTVVTQLTETTEMPIEYDLFTDLNLYLLLSLGSVSFLLLITILVIIVLKCQKPKPSKATVHGRNSITSQRNSTIGDSTLISSDAYWYSLFLAETRKGKVVVRQPLPNGTGFIVSSIPRSAALTTTSESRSSTLQILYSVSEEVSPGTFVGNLAKDLNLKVDELESRMLRIVSGSTKKHFDVNIKTGALHVMETIDREELCPNNNACTESLEAILNNPLNVYSIEPGQKVIADKFSLNSNTGEISVAGILDYEDANAYEILVEARDKGQSPLASHCKVLVEVLDLNDNAPDIKLSSLLDNVREDAKKSTVIAFITVQDKDGGKNGKVRCFVSQNSPFELESTQGKYYTLVLNGALDREENALYNVSITATDEGVPPLSSTAVLTVHISDVNDNAPRFPESLFNVHVSENSPAGALIASVSAQDIDFGENAQITYSLISNSNMPLSSAVSINSVTGEIYSMQSFNFEEMKTFQFQVQATDSGLPPLSSNVTVNVFIQDENDNSPVFLPPYSEPGSVNTENIPYSAEAGYFVAKVRAVDADSGYNALLSYHITESKGINLFRIGTSTGEIRTKRRMSDNDLKTHPLIITVSDNGEPSLSTTMSIEVVVVENLDSLQPSLRQVPVKEDNFSDLNLYLLIAIVSVSVIFLLSLIALIAAKCYGTDSGFSRSGVPVVTTHPDGSWSYSKSTQQYDVCFSSDTLKSDVVVFPSPFPPADAELISINEGDTFNRTQTLPSTTKSTQGKYYSLVLNGALDREENALYNVSITATDEGVPPLSSTAVLTVHISDVNDNAPRFPESLFNVHVSENSPAGALIASVSAQDIDFGENAQITYSLLSNSNMPLSSAVSINSVTGEIYSMQSFNFEEMKTFQFQVQATDSGVPPLSSNVTVNMFILDENDNRPVFLPPYSEPGSVNTENIPYSAEAGYFVAKVRAVDADSGYNALLSYHITESKGINLFRIGTSTGEIRTKRRMSDNDLKTHPLIITVSDNGEPSLSSTMSIEVVVVENLDSLQPSLRQVPVKEDNFSDLNLYLLIAIVSVSVIFLLSLITVIAAKCYGTNGGFNRSSVPVVTTHPDGSWSYSKSTQQYDVCFSSDTLKSDVVVFPSPFPPADAELISINEGDTFNRTQTLPSTTKENSPAGLPIARVSAHDADVNENALVSYALLGRGKADFSFEINSESGDLYSKRSFNYEEIKMFQVRVQASDSGTPPLSSNLTVNVFIIDENDNAPVILPPYSEPGSVNTENIPYSAEAGYFVAKVRAVDADSGYNALLSYHITEPKGTNLFRIGTSTGEIRTKRRMSDNDLKTHPLIITVSDHGEPSLSSTMSIEVVVVENLDNLQPSLRQVPVKEDNFSHLNLYLLIAIVSVSVIFLLSLITLIAAKCYNRSSVPVVTTHPDGSWSYSKSTQQYDVCFSSDTLKSDVVVFPSPFPPADAELISINEGDTFNRTQTLPSAIKIVYSVTEDVNKGTVVGNMAKDLNLNVRELESRMFQIVSGSNKRYFEISPKTGELYVDERIDREDLCPKPLDREKQAMVKLVLTALDGGKPARSGTLDVTVTVIDVNDNTPTFNKELYKVRVHENTALGTPIIKLNASDTDSGLNGEIVYSLISHGKEKSNDLFQINPVTGEISVKGHLDREDTAAFELHAQAKDKGSSPRASHCKVLVEVLDVNDNAPVISLTSLSSIVKEDATSGTVVGLITIADKDVGQNGEISAALKESSPFILQPSYKAYYSLIVDGPLDREKTSEYNITVTANDKGSPSLVTNMVLTIHVSDVNDNPPRFTDKSIDVYVKENTPAGDIIATVTATDADINENAQMMYSFIPRNYLTSMVDINSANGDVSVGQIAYSILEEVKTGTVVGNIAKDLNINVHDLEYRLFQIVSGSNKKYFDVNLKTGVLFVNERIDREEFCTLDQKCVLNIEALAQNPHHLYRIEITIVDINDNAPRFPVETVKLNITENASPGERFLLPAAEDDDIGSNALKDYRLSTNEFFSIDVQNDEQSVSAELVLQKALDREKQSSLRLLLNALDGGKPPKSGTLNIIVNVIDVNDNSPVFSMPIYKAKVKENIPIGTKILSVSASDLDEGIHSDIMYSILGHGKSKKDLFIIIPETGQILVNGQLDYEENRAVEMRVQARDKGIPPQSTRCKVLVEVLDENDNAPEITTTQLLDRVKENTKPGTVVALVTVSDSDGGNNGVVQLKVTGSFPFKLEPSYKNHYSLLVDGALDRETISQYHIPLEAVDEGTPPLSSSAIITVNVADVNDNAPSFPSPFVNAYIRENELVGDCVVKVLAEDLDLGKNAELSYSLIENSNGVLRVSQMINVNSVNGEVFTMQAFNYEEIKRLQFTVGATDSGDPPLTSNVTVNVFVLDENDNSPAFLPPYSEPGSVNTENIPYSAEAGYFVAKVRAVDADSGYNALLSYHITESKLTNLFRIGTSTGEIRTKRRMSDNDLKTHPLIITVSDNGEPSLSTTMSIEVVVVENLDSLQPALGQVPVKEEKLSKLNLFLLIAIVSVSVIFLLSLIALIAAKCYGTDSGFSRSGIPVVTTHPDGSWSYSKSTQQYDVCFSSDTLKSDVVVFPSPFPPADGELISINEGDTFNRTQTLPSAIKSSRVSNLMNINSHTGELYSLKSFDCEETKIIQFQVQATDSGVPPLSSNVTVHVFVLDENDNRPVFLPPYSEPGSVNTENIPYSAEAGYFVAKVRAVDADSGYNALLSYHITESKGINLFRIGTSTGEIRTKRRMSDNDLKTHPLIIAVSDNGEPSLSTTMSIEVVVVENLDSLQPSLRQVPVKEDNFSDLNLYLLIAIVSVSVIFLLSLIAVIVAKCYGTDSGFSRSSVPVVTTHPDGSWSYSKSTQQYDVCFSSDTLKSDVVVFPSPFPPADAELISINEGDTFTRTQTLPSTGKEVMVVPDRSRAAWIKALLLLCSWDLCFAQISYSVSEEAKKGTVVGNLAKDLNLNVQELESRMFQLVSGSNTKYFEVNRKSGILLVNDRLDREELCESKQRCVLNVEAMIHNPHKLYRVEINILDINDNSPVFPDPTHVLDIIENVLSGDRFPLTTASDMDIGVNSVKTYKINTNEYFSLDSQSESVDLVLQKSLDRERESVIKLVLTAVDGGTPPRSGTMQIIINVLDTNDNNPVFPKPLYKVKVNENAPAGTKILAISAADADDGNNGEVSYSIVGDVRNSAIDLFFIDPASGDITVRGNIDFEQNPAIELNIQAQDKGQSPRRSRCKILIEVVDVNDNAPEISATLLMSSVSEDIKPGTDVALITVSDKDSGRNGRVDCKILAPSPFKLQLSYKNSYALVVNEALDREQVSQYNITVLANDEGTPSLSSSHVITVHVSDVNDNAPLFPAAVINISVKENSPVGGLLASLTARDLDIGENALVSYSLIDTESIRVSNLMNINSHTGELYSLKSFDYEETKRLQFKVQATDSGVPPLSSNVTVNVFIQDENDNSPVFLHPYSEPGSVNTENIPYSAEAGYFVAKVRAVDADSGYNALLSYHITESKGTNLFRIGTSTGEIRTKRRMSDNDLKTHPLIITVSDNGEPSLSTTMSIEVVVVENLDSLQPSLRQVPVKEDNFSDLNLYLLISIVSVSVIFLLSLITLIAAKCYGTDSGFSRSSVPVVTTHPDGSWSYSKSTQQYDVCFSSDTLKSDVVVFPSPFPPADAELISINEGDTFTRTQTLPSTGKISYSVSEEAKKGTVVGNLAKDLNLNVQELESRMFQLVSGSNTKFFEAQDKGQSPRMSRCKVLIEVVDVNDNAPEISVTLLMSSVSEDIKPGTDVALITVSDKDSGTNGKINCKIIGASPFKLQLSYKNSYVLVVNEALDREQVSEYDVKVLANDEGTPSLSSSHVITVHVSDVNDNAPLFSAAVINISVKENSPVGGLLASLTARDLDIGENALVSYSLIDTESSRVSNLMNINSHTGELYSLKTFDYEETKRLQFKVQATDSGVPPLSSNVTVNVFILDENDNRPVFLPPYSEPGSVNTENIPYSAEAGYFVAKVRAVDADSGYNALLSYHITESKGTNLFRIGTSTGEIRTKRRMSDNDLKTHPLIITVSDHGEPSLSTTMSIEVVVVENLDNLQPSLRQVPVKEDNFSDVNLYLLIAIVSVSVIFLLSLITLIAAKCYGTDSGFSRSSVPVVTTHPDGSWSYSKSTQQYDVCFSSDTLKSDVVVFPSPFPPADAELISINEGDTFTRTQTLPSTGKISYSVSEEAKKGTVVGNLAKDLNLSVQELESRMFQLVTGSNTKYFEISYSVSEEAKKGTVVGNLAKDLNLNIQELESRMFQLVTGTNTKYFEISYSVSEEAKKGTVIGNLAKDLNLSVQELESRMFQLVSGSNTQYFESDSVELVLQKSLDRERESVIKLVLTAVDGGTPPRSGTMQIVINILDINDNSPIFTTHLYKMKVHENAPVGTKIGTVSASDADEGVNGDVSYVIITDEENSAIDLFSVNLFSGDITVKANIDYEKHPVIELRIQAQDKGQSPRMSRCKVLIEVVDVNDNAPEISVTLLMSSVSEDMKPGADVALITVSDKDSGKNGKVDCKILAPSPFKLQLSYKNSYALVVNEALDREQVSQYNITVLANDEGTPSLSSSHVITVHVSDVNDNAPLFPAAVINISVKENSPVGGLLASLTACDLDIGENALVSYSLIGTESSRVSNLMNINSHTGELYSLKTFDYEETKRLQFKVQATDSGVPPLSSNVTVNVFILDENDNRPVFLPPFSEPGSVNTENIPYSAEAGYFVAKVRAVDADSGYNALLSYHITESKGTNLFRIGTSTGEIRTKRRMSDNDLKTHPLIITVSDNGEPSLSTTMSIEVVVVENLDGLQPSLRQVPVKEDNFSDLNLYLLIAIVSVSVIFLLSLITLIAVKCYGTDSGFSRSSVPVVTTHPDGSWSYSKSTQQYDVCFSSDTLKSDVVVFPSPFPPADAELISINEGDTFTRTQTLPSTGKISYSISEEAKKGTVVGNLAKDLNLNVQELESRMFQLVSGSNTKYFESGSAELVLQKSLDREKESLIKLVLTAVDGGTPPRSGTMQIVINVLDANDNSPVFTTSLYKIKIHENAPTGTKLLKISASDADAGINNDVSYSIISDEENSALDLFFINPVSGDITVNGNIDHEQSPAIELKIQAQDKGHPPRMSRCKVIIEVVDVNDNAPEISVTVLMSSVSEDIKPGTDVALITVSDKDSGKNGKGTNLFRIGTSTGEIRTKRRMSDNDLKTHPLIITVSDNGEPSLSTTMSIEVVVVENLDSLQPSLRQVPVKEDNFSDLNLYLLIAIVSVSVIFLLSLIALIAIKCYGTDSGFSRSSVPVVTTHPDGSWSYSKSTQQYDVCFSSDTLKSDVVVFPSPFPPADAELISINEGDTFTRNQTLPSTGKILAEFSRISGKNLESEFFQELDKFTQRFIDIFRSKGGDIGSKLKKILHQIENDKTNINARRTAVLHGLPFLLGEDPTDFYKTCF</sequence>
<feature type="domain" description="Cadherin" evidence="15">
    <location>
        <begin position="1584"/>
        <end position="1681"/>
    </location>
</feature>
<dbReference type="OrthoDB" id="6252479at2759"/>
<keyword evidence="17" id="KW-1185">Reference proteome</keyword>
<keyword evidence="11" id="KW-0325">Glycoprotein</keyword>
<dbReference type="InterPro" id="IPR032455">
    <property type="entry name" value="Cadherin_C"/>
</dbReference>
<dbReference type="PROSITE" id="PS00232">
    <property type="entry name" value="CADHERIN_1"/>
    <property type="match status" value="24"/>
</dbReference>
<feature type="domain" description="Cadherin" evidence="15">
    <location>
        <begin position="5600"/>
        <end position="5719"/>
    </location>
</feature>
<comment type="function">
    <text evidence="1">Potential calcium-dependent cell-adhesion protein. May be involved in the establishment and maintenance of specific neuronal connections in the brain.</text>
</comment>
<feature type="domain" description="Cadherin" evidence="15">
    <location>
        <begin position="1791"/>
        <end position="1896"/>
    </location>
</feature>
<evidence type="ECO:0000256" key="9">
    <source>
        <dbReference type="ARBA" id="ARBA00022989"/>
    </source>
</evidence>
<dbReference type="Proteomes" id="UP000727407">
    <property type="component" value="Unassembled WGS sequence"/>
</dbReference>
<evidence type="ECO:0000313" key="17">
    <source>
        <dbReference type="Proteomes" id="UP000727407"/>
    </source>
</evidence>
<feature type="domain" description="Cadherin" evidence="15">
    <location>
        <begin position="1188"/>
        <end position="1285"/>
    </location>
</feature>
<dbReference type="GO" id="GO:0009653">
    <property type="term" value="P:anatomical structure morphogenesis"/>
    <property type="evidence" value="ECO:0007669"/>
    <property type="project" value="UniProtKB-ARBA"/>
</dbReference>
<feature type="domain" description="Cadherin" evidence="15">
    <location>
        <begin position="581"/>
        <end position="685"/>
    </location>
</feature>
<keyword evidence="6" id="KW-0677">Repeat</keyword>
<feature type="chain" id="PRO_5035310580" evidence="14">
    <location>
        <begin position="26"/>
        <end position="6127"/>
    </location>
</feature>
<feature type="domain" description="Cadherin" evidence="15">
    <location>
        <begin position="350"/>
        <end position="456"/>
    </location>
</feature>
<feature type="domain" description="Cadherin" evidence="15">
    <location>
        <begin position="5720"/>
        <end position="5827"/>
    </location>
</feature>
<dbReference type="GO" id="GO:0005886">
    <property type="term" value="C:plasma membrane"/>
    <property type="evidence" value="ECO:0007669"/>
    <property type="project" value="UniProtKB-SubCell"/>
</dbReference>
<dbReference type="FunFam" id="2.60.40.60:FF:000129">
    <property type="entry name" value="protocadherin alpha-C2 isoform X1"/>
    <property type="match status" value="7"/>
</dbReference>
<reference evidence="16" key="1">
    <citation type="submission" date="2020-07" db="EMBL/GenBank/DDBJ databases">
        <title>Clarias magur genome sequencing, assembly and annotation.</title>
        <authorList>
            <person name="Kushwaha B."/>
            <person name="Kumar R."/>
            <person name="Das P."/>
            <person name="Joshi C.G."/>
            <person name="Kumar D."/>
            <person name="Nagpure N.S."/>
            <person name="Pandey M."/>
            <person name="Agarwal S."/>
            <person name="Srivastava S."/>
            <person name="Singh M."/>
            <person name="Sahoo L."/>
            <person name="Jayasankar P."/>
            <person name="Meher P.K."/>
            <person name="Koringa P.G."/>
            <person name="Iquebal M.A."/>
            <person name="Das S.P."/>
            <person name="Bit A."/>
            <person name="Patnaik S."/>
            <person name="Patel N."/>
            <person name="Shah T.M."/>
            <person name="Hinsu A."/>
            <person name="Jena J.K."/>
        </authorList>
    </citation>
    <scope>NUCLEOTIDE SEQUENCE</scope>
    <source>
        <strain evidence="16">CIFAMagur01</strain>
        <tissue evidence="16">Testis</tissue>
    </source>
</reference>
<dbReference type="FunFam" id="2.60.40.60:FF:000018">
    <property type="entry name" value="Protocadherin gamma c3"/>
    <property type="match status" value="1"/>
</dbReference>
<name>A0A8J4U5Y6_CLAMG</name>
<feature type="domain" description="Cadherin" evidence="15">
    <location>
        <begin position="1462"/>
        <end position="1569"/>
    </location>
</feature>
<keyword evidence="3" id="KW-1003">Cell membrane</keyword>
<feature type="domain" description="Cadherin" evidence="15">
    <location>
        <begin position="5068"/>
        <end position="5175"/>
    </location>
</feature>
<dbReference type="FunFam" id="2.60.40.60:FF:000004">
    <property type="entry name" value="Protocadherin 1 gamma 2"/>
    <property type="match status" value="10"/>
</dbReference>
<feature type="domain" description="Cadherin" evidence="15">
    <location>
        <begin position="2612"/>
        <end position="2719"/>
    </location>
</feature>
<feature type="signal peptide" evidence="14">
    <location>
        <begin position="1"/>
        <end position="25"/>
    </location>
</feature>
<dbReference type="CDD" id="cd11304">
    <property type="entry name" value="Cadherin_repeat"/>
    <property type="match status" value="44"/>
</dbReference>
<feature type="domain" description="Cadherin" evidence="15">
    <location>
        <begin position="5281"/>
        <end position="5388"/>
    </location>
</feature>
<evidence type="ECO:0000256" key="8">
    <source>
        <dbReference type="ARBA" id="ARBA00022889"/>
    </source>
</evidence>
<dbReference type="InterPro" id="IPR020894">
    <property type="entry name" value="Cadherin_CS"/>
</dbReference>
<keyword evidence="7 12" id="KW-0106">Calcium</keyword>
<dbReference type="PRINTS" id="PR00205">
    <property type="entry name" value="CADHERIN"/>
</dbReference>
<dbReference type="GO" id="GO:0007156">
    <property type="term" value="P:homophilic cell adhesion via plasma membrane adhesion molecules"/>
    <property type="evidence" value="ECO:0007669"/>
    <property type="project" value="InterPro"/>
</dbReference>
<dbReference type="InterPro" id="IPR013164">
    <property type="entry name" value="Cadherin_N"/>
</dbReference>
<dbReference type="FunFam" id="2.60.40.60:FF:000006">
    <property type="entry name" value="Protocadherin alpha 2"/>
    <property type="match status" value="4"/>
</dbReference>
<feature type="domain" description="Cadherin" evidence="15">
    <location>
        <begin position="2932"/>
        <end position="3041"/>
    </location>
</feature>
<dbReference type="SUPFAM" id="SSF49313">
    <property type="entry name" value="Cadherin-like"/>
    <property type="match status" value="44"/>
</dbReference>
<feature type="transmembrane region" description="Helical" evidence="13">
    <location>
        <begin position="3464"/>
        <end position="3487"/>
    </location>
</feature>
<keyword evidence="5 14" id="KW-0732">Signal</keyword>
<evidence type="ECO:0000256" key="12">
    <source>
        <dbReference type="PROSITE-ProRule" id="PRU00043"/>
    </source>
</evidence>
<evidence type="ECO:0000256" key="6">
    <source>
        <dbReference type="ARBA" id="ARBA00022737"/>
    </source>
</evidence>
<dbReference type="Pfam" id="PF16492">
    <property type="entry name" value="Cadherin_C_2"/>
    <property type="match status" value="7"/>
</dbReference>
<dbReference type="EMBL" id="QNUK01000556">
    <property type="protein sequence ID" value="KAF5891759.1"/>
    <property type="molecule type" value="Genomic_DNA"/>
</dbReference>
<feature type="domain" description="Cadherin" evidence="15">
    <location>
        <begin position="4140"/>
        <end position="4237"/>
    </location>
</feature>
<evidence type="ECO:0000259" key="15">
    <source>
        <dbReference type="PROSITE" id="PS50268"/>
    </source>
</evidence>
<dbReference type="Pfam" id="PF00028">
    <property type="entry name" value="Cadherin"/>
    <property type="match status" value="35"/>
</dbReference>
<dbReference type="SMART" id="SM00112">
    <property type="entry name" value="CA"/>
    <property type="match status" value="44"/>
</dbReference>
<evidence type="ECO:0000256" key="7">
    <source>
        <dbReference type="ARBA" id="ARBA00022837"/>
    </source>
</evidence>
<dbReference type="FunFam" id="2.60.40.60:FF:000002">
    <property type="entry name" value="Protocadherin alpha 2"/>
    <property type="match status" value="6"/>
</dbReference>
<dbReference type="InterPro" id="IPR050174">
    <property type="entry name" value="Protocadherin/Cadherin-CA"/>
</dbReference>
<feature type="domain" description="Cadherin" evidence="15">
    <location>
        <begin position="3253"/>
        <end position="3337"/>
    </location>
</feature>
<keyword evidence="9 13" id="KW-1133">Transmembrane helix</keyword>
<dbReference type="GO" id="GO:0005509">
    <property type="term" value="F:calcium ion binding"/>
    <property type="evidence" value="ECO:0007669"/>
    <property type="project" value="UniProtKB-UniRule"/>
</dbReference>
<feature type="transmembrane region" description="Helical" evidence="13">
    <location>
        <begin position="5515"/>
        <end position="5538"/>
    </location>
</feature>
<feature type="domain" description="Cadherin" evidence="15">
    <location>
        <begin position="2118"/>
        <end position="2233"/>
    </location>
</feature>
<feature type="domain" description="Cadherin" evidence="15">
    <location>
        <begin position="3601"/>
        <end position="3700"/>
    </location>
</feature>
<feature type="domain" description="Cadherin" evidence="15">
    <location>
        <begin position="4918"/>
        <end position="5067"/>
    </location>
</feature>
<feature type="transmembrane region" description="Helical" evidence="13">
    <location>
        <begin position="4252"/>
        <end position="4275"/>
    </location>
</feature>